<reference evidence="2 3" key="1">
    <citation type="submission" date="2020-08" db="EMBL/GenBank/DDBJ databases">
        <title>Genomic Encyclopedia of Type Strains, Phase IV (KMG-IV): sequencing the most valuable type-strain genomes for metagenomic binning, comparative biology and taxonomic classification.</title>
        <authorList>
            <person name="Goeker M."/>
        </authorList>
    </citation>
    <scope>NUCLEOTIDE SEQUENCE [LARGE SCALE GENOMIC DNA]</scope>
    <source>
        <strain evidence="2 3">DSM 25897</strain>
    </source>
</reference>
<gene>
    <name evidence="2" type="ORF">HNQ58_001386</name>
</gene>
<keyword evidence="3" id="KW-1185">Reference proteome</keyword>
<dbReference type="RefSeq" id="WP_183948170.1">
    <property type="nucleotide sequence ID" value="NZ_JACHHX010000008.1"/>
</dbReference>
<organism evidence="2 3">
    <name type="scientific">Rehaibacterium terrae</name>
    <dbReference type="NCBI Taxonomy" id="1341696"/>
    <lineage>
        <taxon>Bacteria</taxon>
        <taxon>Pseudomonadati</taxon>
        <taxon>Pseudomonadota</taxon>
        <taxon>Gammaproteobacteria</taxon>
        <taxon>Lysobacterales</taxon>
        <taxon>Lysobacteraceae</taxon>
        <taxon>Rehaibacterium</taxon>
    </lineage>
</organism>
<dbReference type="Gene3D" id="3.90.280.10">
    <property type="entry name" value="PEBP-like"/>
    <property type="match status" value="1"/>
</dbReference>
<proteinExistence type="predicted"/>
<comment type="caution">
    <text evidence="2">The sequence shown here is derived from an EMBL/GenBank/DDBJ whole genome shotgun (WGS) entry which is preliminary data.</text>
</comment>
<evidence type="ECO:0000256" key="1">
    <source>
        <dbReference type="SAM" id="MobiDB-lite"/>
    </source>
</evidence>
<protein>
    <recommendedName>
        <fullName evidence="4">YbhB/YbcL family Raf kinase inhibitor-like protein</fullName>
    </recommendedName>
</protein>
<dbReference type="SUPFAM" id="SSF49777">
    <property type="entry name" value="PEBP-like"/>
    <property type="match status" value="1"/>
</dbReference>
<dbReference type="Pfam" id="PF01161">
    <property type="entry name" value="PBP"/>
    <property type="match status" value="1"/>
</dbReference>
<dbReference type="Proteomes" id="UP000519004">
    <property type="component" value="Unassembled WGS sequence"/>
</dbReference>
<dbReference type="InterPro" id="IPR005247">
    <property type="entry name" value="YbhB_YbcL/LppC-like"/>
</dbReference>
<dbReference type="CDD" id="cd00865">
    <property type="entry name" value="PEBP_bact_arch"/>
    <property type="match status" value="1"/>
</dbReference>
<evidence type="ECO:0008006" key="4">
    <source>
        <dbReference type="Google" id="ProtNLM"/>
    </source>
</evidence>
<evidence type="ECO:0000313" key="2">
    <source>
        <dbReference type="EMBL" id="MBB5015482.1"/>
    </source>
</evidence>
<dbReference type="InterPro" id="IPR036610">
    <property type="entry name" value="PEBP-like_sf"/>
</dbReference>
<dbReference type="PANTHER" id="PTHR30289:SF1">
    <property type="entry name" value="PEBP (PHOSPHATIDYLETHANOLAMINE-BINDING PROTEIN) FAMILY PROTEIN"/>
    <property type="match status" value="1"/>
</dbReference>
<dbReference type="EMBL" id="JACHHX010000008">
    <property type="protein sequence ID" value="MBB5015482.1"/>
    <property type="molecule type" value="Genomic_DNA"/>
</dbReference>
<dbReference type="PANTHER" id="PTHR30289">
    <property type="entry name" value="UNCHARACTERIZED PROTEIN YBCL-RELATED"/>
    <property type="match status" value="1"/>
</dbReference>
<name>A0A7W8DE32_9GAMM</name>
<accession>A0A7W8DE32</accession>
<dbReference type="NCBIfam" id="TIGR00481">
    <property type="entry name" value="YbhB/YbcL family Raf kinase inhibitor-like protein"/>
    <property type="match status" value="1"/>
</dbReference>
<dbReference type="AlphaFoldDB" id="A0A7W8DE32"/>
<sequence>MKIRSDSFHDGQPIPAEFAFGKPDGAGRIALSANRSPHLAWDEVPAGTRSFVLLCIDPDVPTVPETVNRDDVVIPAEQPRGEFVHWVMADIPADCRELAAGACSDGVTPRGKRQPEGPVGSRQGLNDYTGWFAGDADMGGDYFGYDGPCPPFNDQRVHRYFFRLYALDVPSLGLSGRFGRAEVERAMQGHVLAEAAIHGTYTTNARLAG</sequence>
<evidence type="ECO:0000313" key="3">
    <source>
        <dbReference type="Proteomes" id="UP000519004"/>
    </source>
</evidence>
<feature type="region of interest" description="Disordered" evidence="1">
    <location>
        <begin position="105"/>
        <end position="125"/>
    </location>
</feature>
<dbReference type="InterPro" id="IPR008914">
    <property type="entry name" value="PEBP"/>
</dbReference>